<feature type="compositionally biased region" description="Basic and acidic residues" evidence="2">
    <location>
        <begin position="583"/>
        <end position="593"/>
    </location>
</feature>
<dbReference type="OMA" id="NAQHEER"/>
<feature type="region of interest" description="Disordered" evidence="2">
    <location>
        <begin position="928"/>
        <end position="962"/>
    </location>
</feature>
<feature type="region of interest" description="Disordered" evidence="2">
    <location>
        <begin position="566"/>
        <end position="593"/>
    </location>
</feature>
<keyword evidence="5" id="KW-1185">Reference proteome</keyword>
<feature type="compositionally biased region" description="Basic and acidic residues" evidence="2">
    <location>
        <begin position="1416"/>
        <end position="1426"/>
    </location>
</feature>
<dbReference type="InterPro" id="IPR036020">
    <property type="entry name" value="WW_dom_sf"/>
</dbReference>
<feature type="compositionally biased region" description="Gly residues" evidence="2">
    <location>
        <begin position="1462"/>
        <end position="1473"/>
    </location>
</feature>
<dbReference type="OrthoDB" id="6344460at2759"/>
<feature type="compositionally biased region" description="Low complexity" evidence="2">
    <location>
        <begin position="1637"/>
        <end position="1647"/>
    </location>
</feature>
<proteinExistence type="predicted"/>
<dbReference type="EMBL" id="DF236962">
    <property type="protein sequence ID" value="GAQ78441.1"/>
    <property type="molecule type" value="Genomic_DNA"/>
</dbReference>
<dbReference type="SMART" id="SM00456">
    <property type="entry name" value="WW"/>
    <property type="match status" value="1"/>
</dbReference>
<evidence type="ECO:0000313" key="5">
    <source>
        <dbReference type="Proteomes" id="UP000054558"/>
    </source>
</evidence>
<protein>
    <recommendedName>
        <fullName evidence="3">WW domain-containing protein</fullName>
    </recommendedName>
</protein>
<feature type="compositionally biased region" description="Basic and acidic residues" evidence="2">
    <location>
        <begin position="154"/>
        <end position="173"/>
    </location>
</feature>
<dbReference type="PROSITE" id="PS50020">
    <property type="entry name" value="WW_DOMAIN_2"/>
    <property type="match status" value="1"/>
</dbReference>
<name>A0A1Y1HN77_KLENI</name>
<feature type="region of interest" description="Disordered" evidence="2">
    <location>
        <begin position="978"/>
        <end position="1125"/>
    </location>
</feature>
<feature type="region of interest" description="Disordered" evidence="2">
    <location>
        <begin position="1179"/>
        <end position="1203"/>
    </location>
</feature>
<dbReference type="STRING" id="105231.A0A1Y1HN77"/>
<feature type="compositionally biased region" description="Basic and acidic residues" evidence="2">
    <location>
        <begin position="733"/>
        <end position="746"/>
    </location>
</feature>
<feature type="region of interest" description="Disordered" evidence="2">
    <location>
        <begin position="733"/>
        <end position="761"/>
    </location>
</feature>
<dbReference type="PROSITE" id="PS01159">
    <property type="entry name" value="WW_DOMAIN_1"/>
    <property type="match status" value="1"/>
</dbReference>
<keyword evidence="1" id="KW-0175">Coiled coil</keyword>
<dbReference type="Proteomes" id="UP000054558">
    <property type="component" value="Unassembled WGS sequence"/>
</dbReference>
<feature type="compositionally biased region" description="Basic and acidic residues" evidence="2">
    <location>
        <begin position="1447"/>
        <end position="1460"/>
    </location>
</feature>
<feature type="domain" description="WW" evidence="3">
    <location>
        <begin position="59"/>
        <end position="92"/>
    </location>
</feature>
<dbReference type="CDD" id="cd00201">
    <property type="entry name" value="WW"/>
    <property type="match status" value="1"/>
</dbReference>
<reference evidence="4 5" key="1">
    <citation type="journal article" date="2014" name="Nat. Commun.">
        <title>Klebsormidium flaccidum genome reveals primary factors for plant terrestrial adaptation.</title>
        <authorList>
            <person name="Hori K."/>
            <person name="Maruyama F."/>
            <person name="Fujisawa T."/>
            <person name="Togashi T."/>
            <person name="Yamamoto N."/>
            <person name="Seo M."/>
            <person name="Sato S."/>
            <person name="Yamada T."/>
            <person name="Mori H."/>
            <person name="Tajima N."/>
            <person name="Moriyama T."/>
            <person name="Ikeuchi M."/>
            <person name="Watanabe M."/>
            <person name="Wada H."/>
            <person name="Kobayashi K."/>
            <person name="Saito M."/>
            <person name="Masuda T."/>
            <person name="Sasaki-Sekimoto Y."/>
            <person name="Mashiguchi K."/>
            <person name="Awai K."/>
            <person name="Shimojima M."/>
            <person name="Masuda S."/>
            <person name="Iwai M."/>
            <person name="Nobusawa T."/>
            <person name="Narise T."/>
            <person name="Kondo S."/>
            <person name="Saito H."/>
            <person name="Sato R."/>
            <person name="Murakawa M."/>
            <person name="Ihara Y."/>
            <person name="Oshima-Yamada Y."/>
            <person name="Ohtaka K."/>
            <person name="Satoh M."/>
            <person name="Sonobe K."/>
            <person name="Ishii M."/>
            <person name="Ohtani R."/>
            <person name="Kanamori-Sato M."/>
            <person name="Honoki R."/>
            <person name="Miyazaki D."/>
            <person name="Mochizuki H."/>
            <person name="Umetsu J."/>
            <person name="Higashi K."/>
            <person name="Shibata D."/>
            <person name="Kamiya Y."/>
            <person name="Sato N."/>
            <person name="Nakamura Y."/>
            <person name="Tabata S."/>
            <person name="Ida S."/>
            <person name="Kurokawa K."/>
            <person name="Ohta H."/>
        </authorList>
    </citation>
    <scope>NUCLEOTIDE SEQUENCE [LARGE SCALE GENOMIC DNA]</scope>
    <source>
        <strain evidence="4 5">NIES-2285</strain>
    </source>
</reference>
<feature type="compositionally biased region" description="Basic and acidic residues" evidence="2">
    <location>
        <begin position="978"/>
        <end position="1084"/>
    </location>
</feature>
<feature type="region of interest" description="Disordered" evidence="2">
    <location>
        <begin position="110"/>
        <end position="208"/>
    </location>
</feature>
<organism evidence="4 5">
    <name type="scientific">Klebsormidium nitens</name>
    <name type="common">Green alga</name>
    <name type="synonym">Ulothrix nitens</name>
    <dbReference type="NCBI Taxonomy" id="105231"/>
    <lineage>
        <taxon>Eukaryota</taxon>
        <taxon>Viridiplantae</taxon>
        <taxon>Streptophyta</taxon>
        <taxon>Klebsormidiophyceae</taxon>
        <taxon>Klebsormidiales</taxon>
        <taxon>Klebsormidiaceae</taxon>
        <taxon>Klebsormidium</taxon>
    </lineage>
</organism>
<feature type="coiled-coil region" evidence="1">
    <location>
        <begin position="1934"/>
        <end position="1987"/>
    </location>
</feature>
<dbReference type="PANTHER" id="PTHR21715">
    <property type="entry name" value="RH04127P"/>
    <property type="match status" value="1"/>
</dbReference>
<dbReference type="CDD" id="cd06503">
    <property type="entry name" value="ATP-synt_Fo_b"/>
    <property type="match status" value="1"/>
</dbReference>
<feature type="compositionally biased region" description="Low complexity" evidence="2">
    <location>
        <begin position="747"/>
        <end position="757"/>
    </location>
</feature>
<dbReference type="PANTHER" id="PTHR21715:SF0">
    <property type="entry name" value="RH04127P"/>
    <property type="match status" value="1"/>
</dbReference>
<feature type="compositionally biased region" description="Polar residues" evidence="2">
    <location>
        <begin position="255"/>
        <end position="281"/>
    </location>
</feature>
<dbReference type="InterPro" id="IPR001202">
    <property type="entry name" value="WW_dom"/>
</dbReference>
<feature type="region of interest" description="Disordered" evidence="2">
    <location>
        <begin position="221"/>
        <end position="371"/>
    </location>
</feature>
<feature type="compositionally biased region" description="Basic and acidic residues" evidence="2">
    <location>
        <begin position="928"/>
        <end position="949"/>
    </location>
</feature>
<feature type="region of interest" description="Disordered" evidence="2">
    <location>
        <begin position="1219"/>
        <end position="1244"/>
    </location>
</feature>
<dbReference type="SUPFAM" id="SSF51045">
    <property type="entry name" value="WW domain"/>
    <property type="match status" value="1"/>
</dbReference>
<feature type="compositionally biased region" description="Basic and acidic residues" evidence="2">
    <location>
        <begin position="820"/>
        <end position="834"/>
    </location>
</feature>
<feature type="compositionally biased region" description="Basic and acidic residues" evidence="2">
    <location>
        <begin position="1257"/>
        <end position="1312"/>
    </location>
</feature>
<feature type="compositionally biased region" description="Basic and acidic residues" evidence="2">
    <location>
        <begin position="236"/>
        <end position="246"/>
    </location>
</feature>
<dbReference type="InterPro" id="IPR053233">
    <property type="entry name" value="ABRA-related"/>
</dbReference>
<feature type="coiled-coil region" evidence="1">
    <location>
        <begin position="862"/>
        <end position="892"/>
    </location>
</feature>
<feature type="region of interest" description="Disordered" evidence="2">
    <location>
        <begin position="1257"/>
        <end position="1426"/>
    </location>
</feature>
<evidence type="ECO:0000259" key="3">
    <source>
        <dbReference type="PROSITE" id="PS50020"/>
    </source>
</evidence>
<dbReference type="Gene3D" id="3.30.1470.10">
    <property type="entry name" value="Photosystem I PsaD, reaction center subunit II"/>
    <property type="match status" value="1"/>
</dbReference>
<evidence type="ECO:0000256" key="1">
    <source>
        <dbReference type="SAM" id="Coils"/>
    </source>
</evidence>
<feature type="compositionally biased region" description="Basic and acidic residues" evidence="2">
    <location>
        <begin position="1091"/>
        <end position="1125"/>
    </location>
</feature>
<dbReference type="Pfam" id="PF00397">
    <property type="entry name" value="WW"/>
    <property type="match status" value="1"/>
</dbReference>
<evidence type="ECO:0000313" key="4">
    <source>
        <dbReference type="EMBL" id="GAQ78441.1"/>
    </source>
</evidence>
<gene>
    <name evidence="4" type="ORF">KFL_000130220</name>
</gene>
<accession>A0A1Y1HN77</accession>
<sequence length="2006" mass="225936">MIARARGMSRAGDSVILEEQLDENYEPNHEEILEYAKWLGMDVQREPDLVWIAREGLKAPLPEHWKPCRMPDNDIYYFNFQTGESTWDHPCDDYYRKLYAEEKRKHDWHLQRGMAPTTAPPQGRGQGGESARKRLPALPPEYAGHMEGPPAPRGFDENRSPEMRWNGDMRPRAAQDGTPQSLRRMPGTGEGPGGSHVRPRIMSPPLPTSVLVPKYELYGQRQAAERASSTPPTFGKGDEEWGRDARPPPAHPGAFQQSSPLTQRSISSTPRVSNSTPNSLNRGGGKQWVQPQTQPQTPRASSSMGNSPYHGASPTQTSLRNGGVVADWSDSETSDEETHPARGGSFGQSEQKRQPSKAPASANPDEHIVKAQEAAYRREFLARQRQEREEWEIDVRQKERVAREEWETDMMKDTDKWKMRRRDEIFQERHLLEEEYNEQIARLKDKEDSTLNQMAAASHGRMAVIEERHLAGLDALKKEREELLQRAVNENRQLREASHGGKSLPGSVAEAEALIRDAEAAAEERKAVLLEEAQQAVDEAKQRMLQQARAEVEGEKQRMMQRLRKELEQRQAEMEPASPHYSPTDDRPADPSEKVVRWKAIMQEEKVSARQREGLAEKVAQMMAGEEARMLDAERRRVQARIEARLGAEEQRLVQERMQVIEAQLRQDEETVYGKRRQELEERIQERVRGEEEAAVLRKRAELEANLARTFEKERGDREISLRFELEKEMQARRKALKTEMEKKSQSDSSGSGSPSGFMANLLPGQALTETQLVDQERAQMLERVRVLVAKEEEQLLKEQRESLTEKVKQTLSEEGGGVVEDKRMSEGENKAQEEFTLERSLSMEGLQEGLREGLGRGEEIARAEEEGRARLARVKEEVEEQVRVAREKELAEWEARTKGELEAAKERRVAQMRGEMDMLVKSERLKLAKQREKDVAEAKRKAEEERLSAESSPTPVSVLPGSVDQLVNEAELRNENERALSELRETLKQEHAHAVEQLEAEHKQSRAEFEKERAELREQLEAARKEKLEWEESEELERKKREAEKEERLEQEKLEGAEKEGERAAAENEGREQLEAVRKRLDEQLAELNRTAEEGLEAARKKMEGERDAEEQRQREAMEAEVAEKVRKDRRRILEDEKKKEAELKKEMKARQEFQRAKMEAELEREIRREREKRREALRKELETQEHDRKRQADEEWRGKAAKIEEDAAAELKKVRAAKSRELKEDQEWLEKEAEAELDRAREEIGRAKDLRLERLKRETQDDIEREEERAEVRKAERSKQLERSLQDLERDGARALEDAQRRAAEHRSHVSAEAAEGRVLTSARVTDDDTERRLTRGGGSRGAEMEAWLTQPVGDNGEARDPRTPAARLQAAAPVSESGTQTAEVGKRLGREPPGELNRARDEAEGQELQGLEQVREEANSERSEILQHFMRDALAKQSQMLRHATWDAEEGRVDSKGQRGSGPKKGGSVRGSGSLSGSITDGLGPAWSPHARSEGGSPVRRVHNVLPRGQSLPGHTGDPLTPERLDRVQNVLPRGQSLPGHTGDPLTPERKTPQGGGPVFGRPGTVDDVSNGGESFGAESAPPRLGRSPEGQRQVLPGDPDISTAQLMEDLRKHKVTSPERMVRHGLESESVKSSNGNGSLAHSGGSGASPEMSSGWSLLLDEQNEKEGNVEMRLGRLKTRSPEPNLTPVVKLAFHDKPDNEAGVDHIGDNNPGYGLAIQATIMAPISPLPHKDLVSGGASSIILEAKVPSGAHFAISDAPSGAAKAHALPYDVSRPSAAPLLPDAPWNKSTDRHKPPLPGQSPAFRISEEAFFVEPAPDLVPEGGSLLDEITPPESENPHEDFEDMESLASTVTSARASGVDGARHVWEEHFGERGSSAMLRANSLPVQRTEDVPPAPPGGLSLAEKAHVFLTHQRKFLKERQLIIEQARADWKKRLQELDQLAAGEERQRKRGFLMQLKVTLEDAAHRVNQEARQMRALKHELLGEAAPPAGVPFEVGRAT</sequence>
<evidence type="ECO:0000256" key="2">
    <source>
        <dbReference type="SAM" id="MobiDB-lite"/>
    </source>
</evidence>
<feature type="region of interest" description="Disordered" evidence="2">
    <location>
        <begin position="1445"/>
        <end position="1658"/>
    </location>
</feature>
<feature type="region of interest" description="Disordered" evidence="2">
    <location>
        <begin position="801"/>
        <end position="834"/>
    </location>
</feature>
<feature type="compositionally biased region" description="Basic and acidic residues" evidence="2">
    <location>
        <begin position="1387"/>
        <end position="1406"/>
    </location>
</feature>
<feature type="compositionally biased region" description="Basic and acidic residues" evidence="2">
    <location>
        <begin position="1612"/>
        <end position="1634"/>
    </location>
</feature>
<feature type="compositionally biased region" description="Basic and acidic residues" evidence="2">
    <location>
        <begin position="1327"/>
        <end position="1336"/>
    </location>
</feature>